<protein>
    <submittedName>
        <fullName evidence="1">Uncharacterized protein</fullName>
    </submittedName>
</protein>
<name>A0A0U3G821_9FLAO</name>
<proteinExistence type="predicted"/>
<gene>
    <name evidence="1" type="ORF">AS202_00645</name>
</gene>
<dbReference type="Proteomes" id="UP000069030">
    <property type="component" value="Chromosome"/>
</dbReference>
<accession>A0A0U3G821</accession>
<evidence type="ECO:0000313" key="1">
    <source>
        <dbReference type="EMBL" id="ALU24792.1"/>
    </source>
</evidence>
<dbReference type="RefSeq" id="WP_006258742.1">
    <property type="nucleotide sequence ID" value="NZ_JACAKD010000010.1"/>
</dbReference>
<evidence type="ECO:0000313" key="2">
    <source>
        <dbReference type="Proteomes" id="UP000069030"/>
    </source>
</evidence>
<dbReference type="KEGG" id="mod:AS202_00645"/>
<organism evidence="1 2">
    <name type="scientific">Myroides odoratimimus</name>
    <dbReference type="NCBI Taxonomy" id="76832"/>
    <lineage>
        <taxon>Bacteria</taxon>
        <taxon>Pseudomonadati</taxon>
        <taxon>Bacteroidota</taxon>
        <taxon>Flavobacteriia</taxon>
        <taxon>Flavobacteriales</taxon>
        <taxon>Flavobacteriaceae</taxon>
        <taxon>Myroides</taxon>
    </lineage>
</organism>
<dbReference type="InterPro" id="IPR038570">
    <property type="entry name" value="HicA_sf"/>
</dbReference>
<dbReference type="AlphaFoldDB" id="A0A0U3G821"/>
<sequence length="80" mass="9461">MNTYKLSNIPLKTMCWFIEHNGCKDVGGIGGHKKYVRKDLTRPIIIQSHIDPVPEFIVKQILRHLGFDKKQFHEYLKAYY</sequence>
<reference evidence="1 2" key="1">
    <citation type="journal article" date="2016" name="J. Zhejiang Univ. Sci. B">
        <title>Antibiotic resistance mechanisms of Myroides sp.</title>
        <authorList>
            <person name="Hu S."/>
            <person name="Yuan S."/>
            <person name="Qu H."/>
            <person name="Jiang T."/>
            <person name="Zhou Y."/>
            <person name="Wang M."/>
            <person name="Ming D."/>
        </authorList>
    </citation>
    <scope>NUCLEOTIDE SEQUENCE [LARGE SCALE GENOMIC DNA]</scope>
    <source>
        <strain evidence="1 2">PR63039</strain>
    </source>
</reference>
<dbReference type="EMBL" id="CP013690">
    <property type="protein sequence ID" value="ALU24792.1"/>
    <property type="molecule type" value="Genomic_DNA"/>
</dbReference>
<dbReference type="SUPFAM" id="SSF54786">
    <property type="entry name" value="YcfA/nrd intein domain"/>
    <property type="match status" value="1"/>
</dbReference>
<dbReference type="Gene3D" id="3.30.920.30">
    <property type="entry name" value="Hypothetical protein"/>
    <property type="match status" value="1"/>
</dbReference>